<keyword evidence="2" id="KW-1185">Reference proteome</keyword>
<evidence type="ECO:0000313" key="2">
    <source>
        <dbReference type="Proteomes" id="UP000624159"/>
    </source>
</evidence>
<name>A0ABS0MJ49_SERRU</name>
<gene>
    <name evidence="1" type="ORF">I5U13_22215</name>
</gene>
<dbReference type="EMBL" id="JADULK010000017">
    <property type="protein sequence ID" value="MBH1932376.1"/>
    <property type="molecule type" value="Genomic_DNA"/>
</dbReference>
<organism evidence="1 2">
    <name type="scientific">Serratia rubidaea</name>
    <name type="common">Serratia marinorubra</name>
    <dbReference type="NCBI Taxonomy" id="61652"/>
    <lineage>
        <taxon>Bacteria</taxon>
        <taxon>Pseudomonadati</taxon>
        <taxon>Pseudomonadota</taxon>
        <taxon>Gammaproteobacteria</taxon>
        <taxon>Enterobacterales</taxon>
        <taxon>Yersiniaceae</taxon>
        <taxon>Serratia</taxon>
    </lineage>
</organism>
<comment type="caution">
    <text evidence="1">The sequence shown here is derived from an EMBL/GenBank/DDBJ whole genome shotgun (WGS) entry which is preliminary data.</text>
</comment>
<sequence>MPLVIDIKCCDKLAAINGFTPFYEEFCRYKKQSVEQPRPKQRIQKIFASLSLLFGRDRANVDENIPFYQRQEELSHLHVRQEDSIWEDEDGAPLAQWECKSNSYLIYSYFVNAGTRYYYVVDFIDDNAHANWDNQEAVQMWIQEAKQYRLSIKEAAA</sequence>
<proteinExistence type="predicted"/>
<reference evidence="1 2" key="1">
    <citation type="submission" date="2020-11" db="EMBL/GenBank/DDBJ databases">
        <title>Enhanced detection system for hospital associated transmission using whole genome sequencing surveillance.</title>
        <authorList>
            <person name="Harrison L.H."/>
            <person name="Van Tyne D."/>
            <person name="Marsh J.W."/>
            <person name="Griffith M.P."/>
            <person name="Snyder D.J."/>
            <person name="Cooper V.S."/>
            <person name="Mustapha M."/>
        </authorList>
    </citation>
    <scope>NUCLEOTIDE SEQUENCE [LARGE SCALE GENOMIC DNA]</scope>
    <source>
        <strain evidence="1 2">SER00230</strain>
    </source>
</reference>
<evidence type="ECO:0000313" key="1">
    <source>
        <dbReference type="EMBL" id="MBH1932376.1"/>
    </source>
</evidence>
<dbReference type="InterPro" id="IPR020353">
    <property type="entry name" value="Toxin_YafO"/>
</dbReference>
<dbReference type="RefSeq" id="WP_197664843.1">
    <property type="nucleotide sequence ID" value="NZ_JADULK010000017.1"/>
</dbReference>
<dbReference type="Pfam" id="PF13957">
    <property type="entry name" value="YafO_toxin"/>
    <property type="match status" value="1"/>
</dbReference>
<accession>A0ABS0MJ49</accession>
<dbReference type="Proteomes" id="UP000624159">
    <property type="component" value="Unassembled WGS sequence"/>
</dbReference>
<protein>
    <submittedName>
        <fullName evidence="1">Type II toxin-antitoxin system YafO family toxin</fullName>
    </submittedName>
</protein>